<evidence type="ECO:0000313" key="2">
    <source>
        <dbReference type="EMBL" id="MPC72958.1"/>
    </source>
</evidence>
<reference evidence="2 3" key="1">
    <citation type="submission" date="2019-05" db="EMBL/GenBank/DDBJ databases">
        <title>Another draft genome of Portunus trituberculatus and its Hox gene families provides insights of decapod evolution.</title>
        <authorList>
            <person name="Jeong J.-H."/>
            <person name="Song I."/>
            <person name="Kim S."/>
            <person name="Choi T."/>
            <person name="Kim D."/>
            <person name="Ryu S."/>
            <person name="Kim W."/>
        </authorList>
    </citation>
    <scope>NUCLEOTIDE SEQUENCE [LARGE SCALE GENOMIC DNA]</scope>
    <source>
        <tissue evidence="2">Muscle</tissue>
    </source>
</reference>
<gene>
    <name evidence="2" type="ORF">E2C01_067274</name>
</gene>
<sequence>MWLGVRVRNRDRQTDKRAVTHRQADQETQPWRGQEDSQTARKTGRQPLPHGDLQKQTRRGEETQTRR</sequence>
<evidence type="ECO:0000313" key="3">
    <source>
        <dbReference type="Proteomes" id="UP000324222"/>
    </source>
</evidence>
<feature type="compositionally biased region" description="Basic and acidic residues" evidence="1">
    <location>
        <begin position="8"/>
        <end position="25"/>
    </location>
</feature>
<keyword evidence="3" id="KW-1185">Reference proteome</keyword>
<proteinExistence type="predicted"/>
<evidence type="ECO:0000256" key="1">
    <source>
        <dbReference type="SAM" id="MobiDB-lite"/>
    </source>
</evidence>
<accession>A0A5B7HW85</accession>
<comment type="caution">
    <text evidence="2">The sequence shown here is derived from an EMBL/GenBank/DDBJ whole genome shotgun (WGS) entry which is preliminary data.</text>
</comment>
<dbReference type="AlphaFoldDB" id="A0A5B7HW85"/>
<dbReference type="Proteomes" id="UP000324222">
    <property type="component" value="Unassembled WGS sequence"/>
</dbReference>
<dbReference type="EMBL" id="VSRR010035764">
    <property type="protein sequence ID" value="MPC72958.1"/>
    <property type="molecule type" value="Genomic_DNA"/>
</dbReference>
<organism evidence="2 3">
    <name type="scientific">Portunus trituberculatus</name>
    <name type="common">Swimming crab</name>
    <name type="synonym">Neptunus trituberculatus</name>
    <dbReference type="NCBI Taxonomy" id="210409"/>
    <lineage>
        <taxon>Eukaryota</taxon>
        <taxon>Metazoa</taxon>
        <taxon>Ecdysozoa</taxon>
        <taxon>Arthropoda</taxon>
        <taxon>Crustacea</taxon>
        <taxon>Multicrustacea</taxon>
        <taxon>Malacostraca</taxon>
        <taxon>Eumalacostraca</taxon>
        <taxon>Eucarida</taxon>
        <taxon>Decapoda</taxon>
        <taxon>Pleocyemata</taxon>
        <taxon>Brachyura</taxon>
        <taxon>Eubrachyura</taxon>
        <taxon>Portunoidea</taxon>
        <taxon>Portunidae</taxon>
        <taxon>Portuninae</taxon>
        <taxon>Portunus</taxon>
    </lineage>
</organism>
<feature type="compositionally biased region" description="Basic and acidic residues" evidence="1">
    <location>
        <begin position="52"/>
        <end position="67"/>
    </location>
</feature>
<name>A0A5B7HW85_PORTR</name>
<protein>
    <submittedName>
        <fullName evidence="2">Uncharacterized protein</fullName>
    </submittedName>
</protein>
<feature type="region of interest" description="Disordered" evidence="1">
    <location>
        <begin position="1"/>
        <end position="67"/>
    </location>
</feature>